<evidence type="ECO:0000256" key="1">
    <source>
        <dbReference type="ARBA" id="ARBA00005234"/>
    </source>
</evidence>
<keyword evidence="4" id="KW-0788">Thiol protease</keyword>
<protein>
    <recommendedName>
        <fullName evidence="6">Ubiquitin-like protease family profile domain-containing protein</fullName>
    </recommendedName>
</protein>
<gene>
    <name evidence="7" type="ORF">ASCRUDRAFT_70269</name>
</gene>
<feature type="domain" description="Ubiquitin-like protease family profile" evidence="6">
    <location>
        <begin position="752"/>
        <end position="927"/>
    </location>
</feature>
<evidence type="ECO:0000259" key="6">
    <source>
        <dbReference type="PROSITE" id="PS50600"/>
    </source>
</evidence>
<feature type="region of interest" description="Disordered" evidence="5">
    <location>
        <begin position="1012"/>
        <end position="1084"/>
    </location>
</feature>
<dbReference type="STRING" id="1344418.A0A1D2VHC8"/>
<evidence type="ECO:0000256" key="2">
    <source>
        <dbReference type="ARBA" id="ARBA00022670"/>
    </source>
</evidence>
<dbReference type="InParanoid" id="A0A1D2VHC8"/>
<comment type="similarity">
    <text evidence="1">Belongs to the peptidase C48 family.</text>
</comment>
<dbReference type="Pfam" id="PF02902">
    <property type="entry name" value="Peptidase_C48"/>
    <property type="match status" value="1"/>
</dbReference>
<dbReference type="GO" id="GO:0008234">
    <property type="term" value="F:cysteine-type peptidase activity"/>
    <property type="evidence" value="ECO:0007669"/>
    <property type="project" value="UniProtKB-KW"/>
</dbReference>
<dbReference type="RefSeq" id="XP_020047343.1">
    <property type="nucleotide sequence ID" value="XM_020191767.1"/>
</dbReference>
<keyword evidence="3" id="KW-0378">Hydrolase</keyword>
<dbReference type="PROSITE" id="PS50600">
    <property type="entry name" value="ULP_PROTEASE"/>
    <property type="match status" value="1"/>
</dbReference>
<feature type="compositionally biased region" description="Basic and acidic residues" evidence="5">
    <location>
        <begin position="362"/>
        <end position="372"/>
    </location>
</feature>
<evidence type="ECO:0000313" key="8">
    <source>
        <dbReference type="Proteomes" id="UP000095038"/>
    </source>
</evidence>
<feature type="compositionally biased region" description="Basic and acidic residues" evidence="5">
    <location>
        <begin position="1048"/>
        <end position="1065"/>
    </location>
</feature>
<dbReference type="InterPro" id="IPR038765">
    <property type="entry name" value="Papain-like_cys_pep_sf"/>
</dbReference>
<proteinExistence type="inferred from homology"/>
<evidence type="ECO:0000256" key="4">
    <source>
        <dbReference type="ARBA" id="ARBA00022807"/>
    </source>
</evidence>
<dbReference type="GO" id="GO:0006508">
    <property type="term" value="P:proteolysis"/>
    <property type="evidence" value="ECO:0007669"/>
    <property type="project" value="UniProtKB-KW"/>
</dbReference>
<evidence type="ECO:0000256" key="3">
    <source>
        <dbReference type="ARBA" id="ARBA00022801"/>
    </source>
</evidence>
<dbReference type="GO" id="GO:0019783">
    <property type="term" value="F:ubiquitin-like protein peptidase activity"/>
    <property type="evidence" value="ECO:0007669"/>
    <property type="project" value="UniProtKB-ARBA"/>
</dbReference>
<dbReference type="EMBL" id="KV454480">
    <property type="protein sequence ID" value="ODV61036.1"/>
    <property type="molecule type" value="Genomic_DNA"/>
</dbReference>
<dbReference type="PANTHER" id="PTHR46915">
    <property type="entry name" value="UBIQUITIN-LIKE PROTEASE 4-RELATED"/>
    <property type="match status" value="1"/>
</dbReference>
<feature type="compositionally biased region" description="Low complexity" evidence="5">
    <location>
        <begin position="1532"/>
        <end position="1546"/>
    </location>
</feature>
<keyword evidence="2" id="KW-0645">Protease</keyword>
<reference evidence="8" key="1">
    <citation type="submission" date="2016-05" db="EMBL/GenBank/DDBJ databases">
        <title>Comparative genomics of biotechnologically important yeasts.</title>
        <authorList>
            <consortium name="DOE Joint Genome Institute"/>
            <person name="Riley R."/>
            <person name="Haridas S."/>
            <person name="Wolfe K.H."/>
            <person name="Lopes M.R."/>
            <person name="Hittinger C.T."/>
            <person name="Goker M."/>
            <person name="Salamov A."/>
            <person name="Wisecaver J."/>
            <person name="Long T.M."/>
            <person name="Aerts A.L."/>
            <person name="Barry K."/>
            <person name="Choi C."/>
            <person name="Clum A."/>
            <person name="Coughlan A.Y."/>
            <person name="Deshpande S."/>
            <person name="Douglass A.P."/>
            <person name="Hanson S.J."/>
            <person name="Klenk H.-P."/>
            <person name="Labutti K."/>
            <person name="Lapidus A."/>
            <person name="Lindquist E."/>
            <person name="Lipzen A."/>
            <person name="Meier-Kolthoff J.P."/>
            <person name="Ohm R.A."/>
            <person name="Otillar R.P."/>
            <person name="Pangilinan J."/>
            <person name="Peng Y."/>
            <person name="Rokas A."/>
            <person name="Rosa C.A."/>
            <person name="Scheuner C."/>
            <person name="Sibirny A.A."/>
            <person name="Slot J.C."/>
            <person name="Stielow J.B."/>
            <person name="Sun H."/>
            <person name="Kurtzman C.P."/>
            <person name="Blackwell M."/>
            <person name="Grigoriev I.V."/>
            <person name="Jeffries T.W."/>
        </authorList>
    </citation>
    <scope>NUCLEOTIDE SEQUENCE [LARGE SCALE GENOMIC DNA]</scope>
    <source>
        <strain evidence="8">DSM 1968</strain>
    </source>
</reference>
<dbReference type="Proteomes" id="UP000095038">
    <property type="component" value="Unassembled WGS sequence"/>
</dbReference>
<accession>A0A1D2VHC8</accession>
<dbReference type="GeneID" id="30965403"/>
<dbReference type="Gene3D" id="3.40.395.10">
    <property type="entry name" value="Adenoviral Proteinase, Chain A"/>
    <property type="match status" value="1"/>
</dbReference>
<dbReference type="OrthoDB" id="442460at2759"/>
<keyword evidence="8" id="KW-1185">Reference proteome</keyword>
<dbReference type="SUPFAM" id="SSF54001">
    <property type="entry name" value="Cysteine proteinases"/>
    <property type="match status" value="1"/>
</dbReference>
<feature type="region of interest" description="Disordered" evidence="5">
    <location>
        <begin position="104"/>
        <end position="130"/>
    </location>
</feature>
<feature type="region of interest" description="Disordered" evidence="5">
    <location>
        <begin position="362"/>
        <end position="395"/>
    </location>
</feature>
<dbReference type="GO" id="GO:0016926">
    <property type="term" value="P:protein desumoylation"/>
    <property type="evidence" value="ECO:0007669"/>
    <property type="project" value="UniProtKB-ARBA"/>
</dbReference>
<organism evidence="7 8">
    <name type="scientific">Ascoidea rubescens DSM 1968</name>
    <dbReference type="NCBI Taxonomy" id="1344418"/>
    <lineage>
        <taxon>Eukaryota</taxon>
        <taxon>Fungi</taxon>
        <taxon>Dikarya</taxon>
        <taxon>Ascomycota</taxon>
        <taxon>Saccharomycotina</taxon>
        <taxon>Saccharomycetes</taxon>
        <taxon>Ascoideaceae</taxon>
        <taxon>Ascoidea</taxon>
    </lineage>
</organism>
<dbReference type="InterPro" id="IPR003653">
    <property type="entry name" value="Peptidase_C48_C"/>
</dbReference>
<dbReference type="PANTHER" id="PTHR46915:SF2">
    <property type="entry name" value="UBIQUITIN-LIKE PROTEASE 4"/>
    <property type="match status" value="1"/>
</dbReference>
<sequence length="1546" mass="178188">MTEESRFKVNTPPRNPFHKNYGLTSLNRFKPRGKWHVHGRHMNNRSHKNYNGYLSTQNQFAHSKGNPNDIRIPIDKDKTKLVSDQADQIDESLVRNGIKYGDDRTYLDKKKNNNSQNHSQDKKHDGNSKVVNGNNNINGNIINRHSANGIDNIDDFDIVTIANYTTTTTDINTTLRIAAMDNNKHLKDIITSTPIPIQIPTTSFNNHHNHNYDYNNNIHHGHSDYNITHTNGVIKNNATEKKYVRLHARANKMSIPSLLNETSSEFCFHTSSNSTINDTSNNNNKLPIINIANEMENSTSQIKNKHHANDDNLAVKESILVPKTPPSKLSSILSYGSSTNSSNKIGNKPLTNGLSSFIQSAKTKETPKHDLSLEDLNPDESTSFNPFKKENQRSSSKSLLLEKFSNKKTTYSSLAKTNSAVPVSTLFPITALKPIETDNILKKRVLRKQITQSSGHLSNLDDSIISNHSNSCSFQKLLKSSSALEPMNKRTLSIYFNGITLDKSYLFSVVVDSEGNLKNLAHLENGILIFPRYLKYINIKLSDVKLITYTKDIKNLKFYLKTQYQICDSIKQKFQALNTNNSKSFESIMLSLNDSSSENRTDSFLRKLYDLNGSSNKEKSSKFNFEITCSDVNNDKNGFSQILRQPSTFNNKNLLSLSTKNSSKKRKTGTPINSEKRVKLNNELNSLKSIYTGALDIRVTRSLTKITTGYTEDIETRKNQTINESSKVFKKRKPDEIFFPSLDYKFDDNKSMTIGNSDFKCLYSHEWINDSLIDFFLKYDVEQAVKANLFKKDQIHVFTTFFFSKLIGTTDNNYYHNMKRWVSKIDLFSLKYIILPINEAQHWYCIIITGLPALLKDGKCIIYVFDSLGQQHKHISKPLREFICQYGRETRNKDIEYKNINFRKSVVPRQNNSNDCGIHVIFNVRRFLEDHKGCMKLWNTIKPTYYSKISFFNANRRKELRIELRDLLFKLQKLQVDTGNVNRESVTSVSDENENLEDDDVEIVEMEDYLSSLSPQDSDDAELSGIEKKDNDEKTSKDNLTNEEVNEEMNKELNKETDRELNKGEDIEENNEADTKEMNKPVNKTIDNPLNEIIKEPLKKPLYEKVIDEDNESLHKRINIENKISQIVGDNSFSLKNLEVEAKRRNFEIAEPKIQGKTEYNHNHKKSKVLVENKPLDSQLGLPVVCVNPLNKPNEPIELNELNNIFNLKRFFKNINLKDFFGNEDIPLSEKTIERSEDLKNELRILKMVIKKKILLTRQEVVKKEQFEESNIKRNLKKVTQDIPEGENNVSETKSVDFINEIAESAFDGSTSEITKYDHNKNLSLILQTKNQNKTFKPLSSLSTDDQAGQEIEKYFLCFSEPQTENVNNDENNSISNINNFREDPCESNYFWGLTDININHIYKNNLKLLIDNKLKITIRYLESDEKTKDHFFALAEEHPFQITDYPIPIINKLRPRDTLKHTHFYDGLSSDPESSYKAKKEYKQRLIKAKKLIKTKKLFKELVEIPPPEKKNKKKEKVYSKASPTKKESYQKTSSKKLTLAKKQP</sequence>
<feature type="compositionally biased region" description="Basic and acidic residues" evidence="5">
    <location>
        <begin position="1025"/>
        <end position="1037"/>
    </location>
</feature>
<evidence type="ECO:0000313" key="7">
    <source>
        <dbReference type="EMBL" id="ODV61036.1"/>
    </source>
</evidence>
<feature type="region of interest" description="Disordered" evidence="5">
    <location>
        <begin position="1505"/>
        <end position="1546"/>
    </location>
</feature>
<evidence type="ECO:0000256" key="5">
    <source>
        <dbReference type="SAM" id="MobiDB-lite"/>
    </source>
</evidence>
<name>A0A1D2VHC8_9ASCO</name>